<evidence type="ECO:0000313" key="6">
    <source>
        <dbReference type="Proteomes" id="UP000580051"/>
    </source>
</evidence>
<reference evidence="4 5" key="1">
    <citation type="journal article" date="2020" name="Front. Microbiol.">
        <title>Single-cell genomics of novel Actinobacteria with the Wood-Ljungdahl pathway discovered in a serpentinizing system.</title>
        <authorList>
            <person name="Merino N."/>
            <person name="Kawai M."/>
            <person name="Boyd E.S."/>
            <person name="Colman D.R."/>
            <person name="McGlynn S.E."/>
            <person name="Nealson K.H."/>
            <person name="Kurokawa K."/>
            <person name="Hongoh Y."/>
        </authorList>
    </citation>
    <scope>NUCLEOTIDE SEQUENCE [LARGE SCALE GENOMIC DNA]</scope>
    <source>
        <strain evidence="1 6">S06</strain>
        <strain evidence="2 4">S25</strain>
        <strain evidence="3 5">S43</strain>
    </source>
</reference>
<proteinExistence type="predicted"/>
<dbReference type="Proteomes" id="UP000576480">
    <property type="component" value="Unassembled WGS sequence"/>
</dbReference>
<dbReference type="EMBL" id="BLRX01000041">
    <property type="protein sequence ID" value="GFP25126.1"/>
    <property type="molecule type" value="Genomic_DNA"/>
</dbReference>
<dbReference type="Proteomes" id="UP000580051">
    <property type="component" value="Unassembled WGS sequence"/>
</dbReference>
<dbReference type="Proteomes" id="UP000543224">
    <property type="component" value="Unassembled WGS sequence"/>
</dbReference>
<comment type="caution">
    <text evidence="2">The sequence shown here is derived from an EMBL/GenBank/DDBJ whole genome shotgun (WGS) entry which is preliminary data.</text>
</comment>
<evidence type="ECO:0000313" key="3">
    <source>
        <dbReference type="EMBL" id="GFP34897.1"/>
    </source>
</evidence>
<accession>A0A6V8P2V5</accession>
<evidence type="ECO:0000313" key="1">
    <source>
        <dbReference type="EMBL" id="GFP21239.1"/>
    </source>
</evidence>
<protein>
    <submittedName>
        <fullName evidence="2">Uncharacterized protein</fullName>
    </submittedName>
</protein>
<evidence type="ECO:0000313" key="5">
    <source>
        <dbReference type="Proteomes" id="UP000576480"/>
    </source>
</evidence>
<evidence type="ECO:0000313" key="4">
    <source>
        <dbReference type="Proteomes" id="UP000543224"/>
    </source>
</evidence>
<dbReference type="EMBL" id="BLSB01000031">
    <property type="protein sequence ID" value="GFP34897.1"/>
    <property type="molecule type" value="Genomic_DNA"/>
</dbReference>
<dbReference type="RefSeq" id="WP_176226372.1">
    <property type="nucleotide sequence ID" value="NZ_BLRU01000287.1"/>
</dbReference>
<dbReference type="AlphaFoldDB" id="A0A6V8P2V5"/>
<dbReference type="EMBL" id="BLRV01000028">
    <property type="protein sequence ID" value="GFP21239.1"/>
    <property type="molecule type" value="Genomic_DNA"/>
</dbReference>
<sequence>MSKTFCELCAHPHYYQGESFRCFYPCYMLDLLALKKNGRKIRSRKVENPDVCPFYDEEEFVEFLKGKGWYYHTYRSRKKRAV</sequence>
<name>A0A6V8P2V5_9ACTN</name>
<organism evidence="2 4">
    <name type="scientific">Candidatus Hakubella thermalkaliphila</name>
    <dbReference type="NCBI Taxonomy" id="2754717"/>
    <lineage>
        <taxon>Bacteria</taxon>
        <taxon>Bacillati</taxon>
        <taxon>Actinomycetota</taxon>
        <taxon>Actinomycetota incertae sedis</taxon>
        <taxon>Candidatus Hakubellales</taxon>
        <taxon>Candidatus Hakubellaceae</taxon>
        <taxon>Candidatus Hakubella</taxon>
    </lineage>
</organism>
<gene>
    <name evidence="1" type="ORF">HKBW3S06_00465</name>
    <name evidence="2" type="ORF">HKBW3S25_00576</name>
    <name evidence="3" type="ORF">HKBW3S43_00689</name>
</gene>
<evidence type="ECO:0000313" key="2">
    <source>
        <dbReference type="EMBL" id="GFP25126.1"/>
    </source>
</evidence>